<evidence type="ECO:0000313" key="9">
    <source>
        <dbReference type="EMBL" id="HIZ73052.1"/>
    </source>
</evidence>
<evidence type="ECO:0000256" key="1">
    <source>
        <dbReference type="ARBA" id="ARBA00004651"/>
    </source>
</evidence>
<evidence type="ECO:0000256" key="4">
    <source>
        <dbReference type="ARBA" id="ARBA00022989"/>
    </source>
</evidence>
<feature type="region of interest" description="Disordered" evidence="7">
    <location>
        <begin position="319"/>
        <end position="356"/>
    </location>
</feature>
<accession>A0A9D2G5Z1</accession>
<dbReference type="PANTHER" id="PTHR12677:SF49">
    <property type="entry name" value="TVP38_TMEM64 FAMILY MEMBRANE PROTEIN"/>
    <property type="match status" value="1"/>
</dbReference>
<feature type="transmembrane region" description="Helical" evidence="6">
    <location>
        <begin position="154"/>
        <end position="180"/>
    </location>
</feature>
<evidence type="ECO:0000259" key="8">
    <source>
        <dbReference type="Pfam" id="PF09335"/>
    </source>
</evidence>
<dbReference type="Pfam" id="PF09335">
    <property type="entry name" value="VTT_dom"/>
    <property type="match status" value="1"/>
</dbReference>
<comment type="caution">
    <text evidence="9">The sequence shown here is derived from an EMBL/GenBank/DDBJ whole genome shotgun (WGS) entry which is preliminary data.</text>
</comment>
<evidence type="ECO:0000256" key="5">
    <source>
        <dbReference type="ARBA" id="ARBA00023136"/>
    </source>
</evidence>
<comment type="similarity">
    <text evidence="6">Belongs to the TVP38/TMEM64 family.</text>
</comment>
<evidence type="ECO:0000313" key="10">
    <source>
        <dbReference type="Proteomes" id="UP000824102"/>
    </source>
</evidence>
<evidence type="ECO:0000256" key="2">
    <source>
        <dbReference type="ARBA" id="ARBA00022475"/>
    </source>
</evidence>
<feature type="transmembrane region" description="Helical" evidence="6">
    <location>
        <begin position="70"/>
        <end position="92"/>
    </location>
</feature>
<sequence length="356" mass="39360">MKDKRQPLIQLLMLFLAGIALEVFCVLLSFLPSIAAKEQLQGLLLYGGSVLSLVILLIGIVGALRGKEVLAKTCFLAQVLLLLAAVIFYVIIKTGFIEVIRDEEEFRAFLERAGVWMSLVFIALQFLQVVILPIPSTVTVVAGSALFGPLLGSIYSLIGILLGSFTAFAVGRFAGYRVVAWLVGKETLDTWLKKIKGKDKIFLSAMFVLPVFPDDVLCFIAGLSSMSFGLFALVIVISRILAIFTTSYSVSLIPFDTWWGLLIWALIAVAVVVVFFLLYKKSDVILERIHKLFHREVRIKEKEEKSSLHLEIISPEGKIVEKGVSEGEEPESRQGATLSRNAERPAENHTGSKTNR</sequence>
<evidence type="ECO:0000256" key="7">
    <source>
        <dbReference type="SAM" id="MobiDB-lite"/>
    </source>
</evidence>
<feature type="transmembrane region" description="Helical" evidence="6">
    <location>
        <begin position="201"/>
        <end position="222"/>
    </location>
</feature>
<keyword evidence="4 6" id="KW-1133">Transmembrane helix</keyword>
<keyword evidence="5 6" id="KW-0472">Membrane</keyword>
<dbReference type="Proteomes" id="UP000824102">
    <property type="component" value="Unassembled WGS sequence"/>
</dbReference>
<dbReference type="InterPro" id="IPR032816">
    <property type="entry name" value="VTT_dom"/>
</dbReference>
<evidence type="ECO:0000256" key="3">
    <source>
        <dbReference type="ARBA" id="ARBA00022692"/>
    </source>
</evidence>
<dbReference type="GO" id="GO:0005886">
    <property type="term" value="C:plasma membrane"/>
    <property type="evidence" value="ECO:0007669"/>
    <property type="project" value="UniProtKB-SubCell"/>
</dbReference>
<keyword evidence="2 6" id="KW-1003">Cell membrane</keyword>
<protein>
    <recommendedName>
        <fullName evidence="6">TVP38/TMEM64 family membrane protein</fullName>
    </recommendedName>
</protein>
<proteinExistence type="inferred from homology"/>
<dbReference type="PANTHER" id="PTHR12677">
    <property type="entry name" value="GOLGI APPARATUS MEMBRANE PROTEIN TVP38-RELATED"/>
    <property type="match status" value="1"/>
</dbReference>
<keyword evidence="3 6" id="KW-0812">Transmembrane</keyword>
<comment type="caution">
    <text evidence="6">Lacks conserved residue(s) required for the propagation of feature annotation.</text>
</comment>
<feature type="transmembrane region" description="Helical" evidence="6">
    <location>
        <begin position="43"/>
        <end position="64"/>
    </location>
</feature>
<feature type="domain" description="VTT" evidence="8">
    <location>
        <begin position="134"/>
        <end position="251"/>
    </location>
</feature>
<comment type="subcellular location">
    <subcellularLocation>
        <location evidence="1 6">Cell membrane</location>
        <topology evidence="1 6">Multi-pass membrane protein</topology>
    </subcellularLocation>
</comment>
<reference evidence="9" key="2">
    <citation type="submission" date="2021-04" db="EMBL/GenBank/DDBJ databases">
        <authorList>
            <person name="Gilroy R."/>
        </authorList>
    </citation>
    <scope>NUCLEOTIDE SEQUENCE</scope>
    <source>
        <strain evidence="9">ChiW7-2402</strain>
    </source>
</reference>
<reference evidence="9" key="1">
    <citation type="journal article" date="2021" name="PeerJ">
        <title>Extensive microbial diversity within the chicken gut microbiome revealed by metagenomics and culture.</title>
        <authorList>
            <person name="Gilroy R."/>
            <person name="Ravi A."/>
            <person name="Getino M."/>
            <person name="Pursley I."/>
            <person name="Horton D.L."/>
            <person name="Alikhan N.F."/>
            <person name="Baker D."/>
            <person name="Gharbi K."/>
            <person name="Hall N."/>
            <person name="Watson M."/>
            <person name="Adriaenssens E.M."/>
            <person name="Foster-Nyarko E."/>
            <person name="Jarju S."/>
            <person name="Secka A."/>
            <person name="Antonio M."/>
            <person name="Oren A."/>
            <person name="Chaudhuri R.R."/>
            <person name="La Ragione R."/>
            <person name="Hildebrand F."/>
            <person name="Pallen M.J."/>
        </authorList>
    </citation>
    <scope>NUCLEOTIDE SEQUENCE</scope>
    <source>
        <strain evidence="9">ChiW7-2402</strain>
    </source>
</reference>
<name>A0A9D2G5Z1_9FIRM</name>
<dbReference type="EMBL" id="DXBB01000077">
    <property type="protein sequence ID" value="HIZ73052.1"/>
    <property type="molecule type" value="Genomic_DNA"/>
</dbReference>
<organism evidence="9 10">
    <name type="scientific">Candidatus Gallimonas intestinavium</name>
    <dbReference type="NCBI Taxonomy" id="2838603"/>
    <lineage>
        <taxon>Bacteria</taxon>
        <taxon>Bacillati</taxon>
        <taxon>Bacillota</taxon>
        <taxon>Clostridia</taxon>
        <taxon>Candidatus Gallimonas</taxon>
    </lineage>
</organism>
<dbReference type="InterPro" id="IPR015414">
    <property type="entry name" value="TMEM64"/>
</dbReference>
<feature type="transmembrane region" description="Helical" evidence="6">
    <location>
        <begin position="228"/>
        <end position="246"/>
    </location>
</feature>
<evidence type="ECO:0000256" key="6">
    <source>
        <dbReference type="RuleBase" id="RU366058"/>
    </source>
</evidence>
<gene>
    <name evidence="9" type="ORF">H9964_05695</name>
</gene>
<feature type="transmembrane region" description="Helical" evidence="6">
    <location>
        <begin position="258"/>
        <end position="279"/>
    </location>
</feature>
<feature type="transmembrane region" description="Helical" evidence="6">
    <location>
        <begin position="12"/>
        <end position="31"/>
    </location>
</feature>
<feature type="transmembrane region" description="Helical" evidence="6">
    <location>
        <begin position="113"/>
        <end position="134"/>
    </location>
</feature>
<dbReference type="AlphaFoldDB" id="A0A9D2G5Z1"/>